<evidence type="ECO:0000256" key="9">
    <source>
        <dbReference type="ARBA" id="ARBA00043982"/>
    </source>
</evidence>
<dbReference type="EMBL" id="AYZM01000149">
    <property type="protein sequence ID" value="KRN18412.1"/>
    <property type="molecule type" value="Genomic_DNA"/>
</dbReference>
<organism evidence="11 12">
    <name type="scientific">Secundilactobacillus similis DSM 23365 = JCM 2765</name>
    <dbReference type="NCBI Taxonomy" id="1423804"/>
    <lineage>
        <taxon>Bacteria</taxon>
        <taxon>Bacillati</taxon>
        <taxon>Bacillota</taxon>
        <taxon>Bacilli</taxon>
        <taxon>Lactobacillales</taxon>
        <taxon>Lactobacillaceae</taxon>
        <taxon>Secundilactobacillus</taxon>
    </lineage>
</organism>
<keyword evidence="7 10" id="KW-0472">Membrane</keyword>
<keyword evidence="8" id="KW-0178">Competence</keyword>
<keyword evidence="3" id="KW-1003">Cell membrane</keyword>
<feature type="transmembrane region" description="Helical" evidence="10">
    <location>
        <begin position="7"/>
        <end position="28"/>
    </location>
</feature>
<name>A0A0R2F0X6_9LACO</name>
<dbReference type="OrthoDB" id="2248894at2"/>
<sequence>MKRVKRGFTLLEMSIVLVIVSLLVLIIVPNLAQQKKHANTVHTGAMVTVVQTQLESYLDATDDRSTSFAELQRAGYLTEKQVKMAKREGIRIDGTQVKVDS</sequence>
<gene>
    <name evidence="11" type="ORF">FD14_GL001948</name>
</gene>
<dbReference type="RefSeq" id="WP_054737044.1">
    <property type="nucleotide sequence ID" value="NZ_AYZM01000149.1"/>
</dbReference>
<keyword evidence="6 10" id="KW-1133">Transmembrane helix</keyword>
<dbReference type="Proteomes" id="UP000051442">
    <property type="component" value="Unassembled WGS sequence"/>
</dbReference>
<protein>
    <recommendedName>
        <fullName evidence="13">Competence protein ComGC</fullName>
    </recommendedName>
</protein>
<dbReference type="InterPro" id="IPR012902">
    <property type="entry name" value="N_methyl_site"/>
</dbReference>
<evidence type="ECO:0000256" key="8">
    <source>
        <dbReference type="ARBA" id="ARBA00023287"/>
    </source>
</evidence>
<dbReference type="AlphaFoldDB" id="A0A0R2F0X6"/>
<comment type="similarity">
    <text evidence="9">Belongs to the ComGC family.</text>
</comment>
<dbReference type="STRING" id="1423804.FD14_GL001948"/>
<dbReference type="GO" id="GO:0030420">
    <property type="term" value="P:establishment of competence for transformation"/>
    <property type="evidence" value="ECO:0007669"/>
    <property type="project" value="UniProtKB-KW"/>
</dbReference>
<keyword evidence="4" id="KW-0488">Methylation</keyword>
<dbReference type="GO" id="GO:0005886">
    <property type="term" value="C:plasma membrane"/>
    <property type="evidence" value="ECO:0007669"/>
    <property type="project" value="UniProtKB-SubCell"/>
</dbReference>
<evidence type="ECO:0000256" key="1">
    <source>
        <dbReference type="ARBA" id="ARBA00004162"/>
    </source>
</evidence>
<dbReference type="SUPFAM" id="SSF54523">
    <property type="entry name" value="Pili subunits"/>
    <property type="match status" value="1"/>
</dbReference>
<dbReference type="InterPro" id="IPR045584">
    <property type="entry name" value="Pilin-like"/>
</dbReference>
<dbReference type="GO" id="GO:0009986">
    <property type="term" value="C:cell surface"/>
    <property type="evidence" value="ECO:0007669"/>
    <property type="project" value="UniProtKB-SubCell"/>
</dbReference>
<evidence type="ECO:0000256" key="10">
    <source>
        <dbReference type="SAM" id="Phobius"/>
    </source>
</evidence>
<evidence type="ECO:0008006" key="13">
    <source>
        <dbReference type="Google" id="ProtNLM"/>
    </source>
</evidence>
<dbReference type="NCBIfam" id="TIGR02532">
    <property type="entry name" value="IV_pilin_GFxxxE"/>
    <property type="match status" value="1"/>
</dbReference>
<keyword evidence="5 10" id="KW-0812">Transmembrane</keyword>
<dbReference type="InterPro" id="IPR016940">
    <property type="entry name" value="ComGC"/>
</dbReference>
<dbReference type="PATRIC" id="fig|1423804.4.peg.2113"/>
<comment type="subcellular location">
    <subcellularLocation>
        <location evidence="1">Cell membrane</location>
        <topology evidence="1">Single-pass membrane protein</topology>
    </subcellularLocation>
    <subcellularLocation>
        <location evidence="2">Cell surface</location>
    </subcellularLocation>
</comment>
<evidence type="ECO:0000256" key="3">
    <source>
        <dbReference type="ARBA" id="ARBA00022475"/>
    </source>
</evidence>
<dbReference type="PROSITE" id="PS00409">
    <property type="entry name" value="PROKAR_NTER_METHYL"/>
    <property type="match status" value="1"/>
</dbReference>
<evidence type="ECO:0000256" key="5">
    <source>
        <dbReference type="ARBA" id="ARBA00022692"/>
    </source>
</evidence>
<evidence type="ECO:0000256" key="6">
    <source>
        <dbReference type="ARBA" id="ARBA00022989"/>
    </source>
</evidence>
<evidence type="ECO:0000313" key="12">
    <source>
        <dbReference type="Proteomes" id="UP000051442"/>
    </source>
</evidence>
<dbReference type="PIRSF" id="PIRSF029928">
    <property type="entry name" value="Late_competence_ComGC"/>
    <property type="match status" value="1"/>
</dbReference>
<evidence type="ECO:0000256" key="2">
    <source>
        <dbReference type="ARBA" id="ARBA00004241"/>
    </source>
</evidence>
<comment type="caution">
    <text evidence="11">The sequence shown here is derived from an EMBL/GenBank/DDBJ whole genome shotgun (WGS) entry which is preliminary data.</text>
</comment>
<dbReference type="Gene3D" id="3.30.700.10">
    <property type="entry name" value="Glycoprotein, Type 4 Pilin"/>
    <property type="match status" value="1"/>
</dbReference>
<dbReference type="NCBIfam" id="NF040999">
    <property type="entry name" value="pilin_ComGC"/>
    <property type="match status" value="1"/>
</dbReference>
<evidence type="ECO:0000313" key="11">
    <source>
        <dbReference type="EMBL" id="KRN18412.1"/>
    </source>
</evidence>
<reference evidence="11 12" key="1">
    <citation type="journal article" date="2015" name="Genome Announc.">
        <title>Expanding the biotechnology potential of lactobacilli through comparative genomics of 213 strains and associated genera.</title>
        <authorList>
            <person name="Sun Z."/>
            <person name="Harris H.M."/>
            <person name="McCann A."/>
            <person name="Guo C."/>
            <person name="Argimon S."/>
            <person name="Zhang W."/>
            <person name="Yang X."/>
            <person name="Jeffery I.B."/>
            <person name="Cooney J.C."/>
            <person name="Kagawa T.F."/>
            <person name="Liu W."/>
            <person name="Song Y."/>
            <person name="Salvetti E."/>
            <person name="Wrobel A."/>
            <person name="Rasinkangas P."/>
            <person name="Parkhill J."/>
            <person name="Rea M.C."/>
            <person name="O'Sullivan O."/>
            <person name="Ritari J."/>
            <person name="Douillard F.P."/>
            <person name="Paul Ross R."/>
            <person name="Yang R."/>
            <person name="Briner A.E."/>
            <person name="Felis G.E."/>
            <person name="de Vos W.M."/>
            <person name="Barrangou R."/>
            <person name="Klaenhammer T.R."/>
            <person name="Caufield P.W."/>
            <person name="Cui Y."/>
            <person name="Zhang H."/>
            <person name="O'Toole P.W."/>
        </authorList>
    </citation>
    <scope>NUCLEOTIDE SEQUENCE [LARGE SCALE GENOMIC DNA]</scope>
    <source>
        <strain evidence="11 12">DSM 23365</strain>
    </source>
</reference>
<keyword evidence="12" id="KW-1185">Reference proteome</keyword>
<evidence type="ECO:0000256" key="7">
    <source>
        <dbReference type="ARBA" id="ARBA00023136"/>
    </source>
</evidence>
<evidence type="ECO:0000256" key="4">
    <source>
        <dbReference type="ARBA" id="ARBA00022481"/>
    </source>
</evidence>
<proteinExistence type="inferred from homology"/>
<dbReference type="Pfam" id="PF07963">
    <property type="entry name" value="N_methyl"/>
    <property type="match status" value="1"/>
</dbReference>
<accession>A0A0R2F0X6</accession>